<name>A0ABZ3BUB4_BURPY</name>
<proteinExistence type="predicted"/>
<keyword evidence="2" id="KW-1185">Reference proteome</keyword>
<reference evidence="1 2" key="1">
    <citation type="submission" date="2024-04" db="EMBL/GenBank/DDBJ databases">
        <title>Biological Control Activity of Plant Growth Promoting Rhizobacteria Burkholderia pyrrocinia BX1 against Tobacco black shank Introduction Tobacco black shank (TBS) caused by the oomycete Phytophthora. nicotianae (P. nicotianae) has become a destructive soil.</title>
        <authorList>
            <person name="Liu X."/>
            <person name="Shu C."/>
        </authorList>
    </citation>
    <scope>NUCLEOTIDE SEQUENCE [LARGE SCALE GENOMIC DNA]</scope>
    <source>
        <strain evidence="1 2">BX1</strain>
    </source>
</reference>
<dbReference type="EMBL" id="CP150850">
    <property type="protein sequence ID" value="WZW58767.1"/>
    <property type="molecule type" value="Genomic_DNA"/>
</dbReference>
<evidence type="ECO:0000313" key="1">
    <source>
        <dbReference type="EMBL" id="WZW58767.1"/>
    </source>
</evidence>
<gene>
    <name evidence="1" type="ORF">WN985_22990</name>
</gene>
<protein>
    <recommendedName>
        <fullName evidence="3">Transposase</fullName>
    </recommendedName>
</protein>
<evidence type="ECO:0008006" key="3">
    <source>
        <dbReference type="Google" id="ProtNLM"/>
    </source>
</evidence>
<organism evidence="1 2">
    <name type="scientific">Burkholderia pyrrocinia</name>
    <name type="common">Pseudomonas pyrrocinia</name>
    <dbReference type="NCBI Taxonomy" id="60550"/>
    <lineage>
        <taxon>Bacteria</taxon>
        <taxon>Pseudomonadati</taxon>
        <taxon>Pseudomonadota</taxon>
        <taxon>Betaproteobacteria</taxon>
        <taxon>Burkholderiales</taxon>
        <taxon>Burkholderiaceae</taxon>
        <taxon>Burkholderia</taxon>
        <taxon>Burkholderia cepacia complex</taxon>
    </lineage>
</organism>
<accession>A0ABZ3BUB4</accession>
<dbReference type="Proteomes" id="UP001484179">
    <property type="component" value="Chromosome 2"/>
</dbReference>
<evidence type="ECO:0000313" key="2">
    <source>
        <dbReference type="Proteomes" id="UP001484179"/>
    </source>
</evidence>
<sequence>MDVADARRLKDLESENERLKRLIAEQMLAARHRNWSGLHRAWQSVAKRVRRAF</sequence>